<dbReference type="RefSeq" id="WP_165616844.1">
    <property type="nucleotide sequence ID" value="NZ_FNEJ01000013.1"/>
</dbReference>
<organism evidence="1 2">
    <name type="scientific">Salipiger marinus</name>
    <dbReference type="NCBI Taxonomy" id="555512"/>
    <lineage>
        <taxon>Bacteria</taxon>
        <taxon>Pseudomonadati</taxon>
        <taxon>Pseudomonadota</taxon>
        <taxon>Alphaproteobacteria</taxon>
        <taxon>Rhodobacterales</taxon>
        <taxon>Roseobacteraceae</taxon>
        <taxon>Salipiger</taxon>
    </lineage>
</organism>
<sequence>MPEIETHLAALRDAALRDDEDAAAEAARRVTRALRPMRVSLPPMPRALIEEALAC</sequence>
<dbReference type="EMBL" id="FNEJ01000013">
    <property type="protein sequence ID" value="SDI96314.1"/>
    <property type="molecule type" value="Genomic_DNA"/>
</dbReference>
<proteinExistence type="predicted"/>
<accession>A0A1G8PUX4</accession>
<dbReference type="Proteomes" id="UP000199093">
    <property type="component" value="Unassembled WGS sequence"/>
</dbReference>
<keyword evidence="2" id="KW-1185">Reference proteome</keyword>
<name>A0A1G8PUX4_9RHOB</name>
<reference evidence="1 2" key="1">
    <citation type="submission" date="2016-10" db="EMBL/GenBank/DDBJ databases">
        <authorList>
            <person name="de Groot N.N."/>
        </authorList>
    </citation>
    <scope>NUCLEOTIDE SEQUENCE [LARGE SCALE GENOMIC DNA]</scope>
    <source>
        <strain evidence="1 2">DSM 26424</strain>
    </source>
</reference>
<evidence type="ECO:0000313" key="1">
    <source>
        <dbReference type="EMBL" id="SDI96314.1"/>
    </source>
</evidence>
<dbReference type="AlphaFoldDB" id="A0A1G8PUX4"/>
<evidence type="ECO:0000313" key="2">
    <source>
        <dbReference type="Proteomes" id="UP000199093"/>
    </source>
</evidence>
<dbReference type="STRING" id="555512.SAMN04487993_1013136"/>
<gene>
    <name evidence="1" type="ORF">SAMN04487993_1013136</name>
</gene>
<protein>
    <submittedName>
        <fullName evidence="1">Uncharacterized protein</fullName>
    </submittedName>
</protein>